<comment type="caution">
    <text evidence="2">The sequence shown here is derived from an EMBL/GenBank/DDBJ whole genome shotgun (WGS) entry which is preliminary data.</text>
</comment>
<dbReference type="Proteomes" id="UP001138894">
    <property type="component" value="Unassembled WGS sequence"/>
</dbReference>
<reference evidence="2" key="1">
    <citation type="submission" date="2021-04" db="EMBL/GenBank/DDBJ databases">
        <authorList>
            <person name="Pira H."/>
            <person name="Risdian C."/>
            <person name="Wink J."/>
        </authorList>
    </citation>
    <scope>NUCLEOTIDE SEQUENCE</scope>
    <source>
        <strain evidence="2">WHY3</strain>
    </source>
</reference>
<sequence>MKIVYLITTKGHGKGGHFHSLNTIANAMGNSNDVHVINVGVQQSVSLDASNYKISFVKYNGYNFLKVYSQLKKLVKDICPKAVHAFDVESFAFGRLLSRSLKQPNYLNKCGGPNPKRYYPKANNLVLFSYENRSFFELQKGYKNVRINLIPNRVLPVEVDNERVEAFNKKYSMKEETTILRIARIGYHYHNSILQGVNLVRWLIEQGCEVKLIILGTIQNEEVYENILAYIDQQNMTEHVIVEIEDMFTKKASQLINVGDFIIGTGRNFMEAASLDKTMLVPYKDEDYPLLVDADNFNQVFETNFSPRTRVNNYNSTINLENILNVIKSKSRVHSKLWFNNYFNVNEAIAKYTDLYSSSGKRKMFIIDTVFNILYSIRALVLK</sequence>
<evidence type="ECO:0000313" key="2">
    <source>
        <dbReference type="EMBL" id="MBV7269250.1"/>
    </source>
</evidence>
<accession>A0A9X1F8E9</accession>
<dbReference type="Pfam" id="PF13477">
    <property type="entry name" value="Glyco_trans_4_2"/>
    <property type="match status" value="1"/>
</dbReference>
<evidence type="ECO:0000313" key="3">
    <source>
        <dbReference type="Proteomes" id="UP001138894"/>
    </source>
</evidence>
<dbReference type="AlphaFoldDB" id="A0A9X1F8E9"/>
<organism evidence="2 3">
    <name type="scientific">Winogradskyella luteola</name>
    <dbReference type="NCBI Taxonomy" id="2828330"/>
    <lineage>
        <taxon>Bacteria</taxon>
        <taxon>Pseudomonadati</taxon>
        <taxon>Bacteroidota</taxon>
        <taxon>Flavobacteriia</taxon>
        <taxon>Flavobacteriales</taxon>
        <taxon>Flavobacteriaceae</taxon>
        <taxon>Winogradskyella</taxon>
    </lineage>
</organism>
<proteinExistence type="predicted"/>
<dbReference type="RefSeq" id="WP_218545872.1">
    <property type="nucleotide sequence ID" value="NZ_JAGSPD010000006.1"/>
</dbReference>
<keyword evidence="3" id="KW-1185">Reference proteome</keyword>
<name>A0A9X1F8E9_9FLAO</name>
<dbReference type="EMBL" id="JAGSPD010000006">
    <property type="protein sequence ID" value="MBV7269250.1"/>
    <property type="molecule type" value="Genomic_DNA"/>
</dbReference>
<gene>
    <name evidence="2" type="ORF">KCG49_08620</name>
</gene>
<protein>
    <recommendedName>
        <fullName evidence="1">Glycosyltransferase subfamily 4-like N-terminal domain-containing protein</fullName>
    </recommendedName>
</protein>
<feature type="domain" description="Glycosyltransferase subfamily 4-like N-terminal" evidence="1">
    <location>
        <begin position="16"/>
        <end position="107"/>
    </location>
</feature>
<evidence type="ECO:0000259" key="1">
    <source>
        <dbReference type="Pfam" id="PF13477"/>
    </source>
</evidence>
<dbReference type="InterPro" id="IPR028098">
    <property type="entry name" value="Glyco_trans_4-like_N"/>
</dbReference>
<dbReference type="GO" id="GO:0016757">
    <property type="term" value="F:glycosyltransferase activity"/>
    <property type="evidence" value="ECO:0007669"/>
    <property type="project" value="UniProtKB-ARBA"/>
</dbReference>